<dbReference type="SUPFAM" id="SSF54373">
    <property type="entry name" value="FAD-linked reductases, C-terminal domain"/>
    <property type="match status" value="1"/>
</dbReference>
<proteinExistence type="predicted"/>
<organism evidence="3">
    <name type="scientific">uncultured organism</name>
    <dbReference type="NCBI Taxonomy" id="155900"/>
    <lineage>
        <taxon>unclassified sequences</taxon>
        <taxon>environmental samples</taxon>
    </lineage>
</organism>
<dbReference type="SUPFAM" id="SSF51905">
    <property type="entry name" value="FAD/NAD(P)-binding domain"/>
    <property type="match status" value="1"/>
</dbReference>
<feature type="domain" description="FAD dependent oxidoreductase" evidence="2">
    <location>
        <begin position="2"/>
        <end position="229"/>
    </location>
</feature>
<protein>
    <submittedName>
        <fullName evidence="3">FAD dependent oxidoreductase</fullName>
        <ecNumber evidence="3">1.4.3.1</ecNumber>
    </submittedName>
</protein>
<dbReference type="InterPro" id="IPR036188">
    <property type="entry name" value="FAD/NAD-bd_sf"/>
</dbReference>
<dbReference type="AlphaFoldDB" id="M1PQF3"/>
<gene>
    <name evidence="3" type="ORF">FLSS-24_0026</name>
</gene>
<dbReference type="Gene3D" id="3.30.9.10">
    <property type="entry name" value="D-Amino Acid Oxidase, subunit A, domain 2"/>
    <property type="match status" value="1"/>
</dbReference>
<dbReference type="PANTHER" id="PTHR13847:SF287">
    <property type="entry name" value="FAD-DEPENDENT OXIDOREDUCTASE DOMAIN-CONTAINING PROTEIN 1"/>
    <property type="match status" value="1"/>
</dbReference>
<sequence>MGAVYCKEDSQINPLNTTLAFAHHAQKQGACIIRNTSVEDIEIKKGEIRAVKTEKGKIAAEKVINTAGAWAPKISKMAGIDIPIKPRRGQLLVSEEMPELIKGTLLDAKYITSKYSTNPENKEGEMGVGLSLTQTQAGNLLIGGCRQFSGYNKSTSYYAFQAIMKNAVKMIPFLKEINIIRSFAGLRPYTPDGKPILGKVPGIKGLYIAAGHEGDGIALAPVTGKIISQIIAGEATGIKPEIFKENLSLKRFIS</sequence>
<dbReference type="GO" id="GO:0008445">
    <property type="term" value="F:D-aspartate oxidase activity"/>
    <property type="evidence" value="ECO:0007669"/>
    <property type="project" value="UniProtKB-EC"/>
</dbReference>
<evidence type="ECO:0000259" key="2">
    <source>
        <dbReference type="Pfam" id="PF01266"/>
    </source>
</evidence>
<dbReference type="Pfam" id="PF01266">
    <property type="entry name" value="DAO"/>
    <property type="match status" value="1"/>
</dbReference>
<dbReference type="EMBL" id="JX684090">
    <property type="protein sequence ID" value="AGF93395.1"/>
    <property type="molecule type" value="Genomic_DNA"/>
</dbReference>
<dbReference type="PANTHER" id="PTHR13847">
    <property type="entry name" value="SARCOSINE DEHYDROGENASE-RELATED"/>
    <property type="match status" value="1"/>
</dbReference>
<evidence type="ECO:0000256" key="1">
    <source>
        <dbReference type="ARBA" id="ARBA00023002"/>
    </source>
</evidence>
<reference evidence="3" key="1">
    <citation type="journal article" date="2013" name="Syst. Appl. Microbiol.">
        <title>New insights into the archaeal diversity of a hypersaline microbial mat obtained by a metagenomic approach.</title>
        <authorList>
            <person name="Lopez-Lopez A."/>
            <person name="Richter M."/>
            <person name="Pena A."/>
            <person name="Tamames J."/>
            <person name="Rossello-Mora R."/>
        </authorList>
    </citation>
    <scope>NUCLEOTIDE SEQUENCE</scope>
</reference>
<dbReference type="EC" id="1.4.3.1" evidence="3"/>
<dbReference type="Gene3D" id="3.50.50.60">
    <property type="entry name" value="FAD/NAD(P)-binding domain"/>
    <property type="match status" value="1"/>
</dbReference>
<keyword evidence="1 3" id="KW-0560">Oxidoreductase</keyword>
<evidence type="ECO:0000313" key="3">
    <source>
        <dbReference type="EMBL" id="AGF93395.1"/>
    </source>
</evidence>
<dbReference type="InterPro" id="IPR006076">
    <property type="entry name" value="FAD-dep_OxRdtase"/>
</dbReference>
<accession>M1PQF3</accession>
<name>M1PQF3_9ZZZZ</name>